<gene>
    <name evidence="4" type="ORF">EI293_04210</name>
</gene>
<name>A0A3R9MQZ4_9BACT</name>
<organism evidence="4 5">
    <name type="scientific">Hymenobacter perfusus</name>
    <dbReference type="NCBI Taxonomy" id="1236770"/>
    <lineage>
        <taxon>Bacteria</taxon>
        <taxon>Pseudomonadati</taxon>
        <taxon>Bacteroidota</taxon>
        <taxon>Cytophagia</taxon>
        <taxon>Cytophagales</taxon>
        <taxon>Hymenobacteraceae</taxon>
        <taxon>Hymenobacter</taxon>
    </lineage>
</organism>
<dbReference type="Proteomes" id="UP000270291">
    <property type="component" value="Unassembled WGS sequence"/>
</dbReference>
<dbReference type="AlphaFoldDB" id="A0A3R9MQZ4"/>
<dbReference type="RefSeq" id="WP_125435885.1">
    <property type="nucleotide sequence ID" value="NZ_RWIU01000001.1"/>
</dbReference>
<sequence length="217" mass="23367">MLLQAKRIKTLLLVLLLISSFGGRAQAPTANTEALLVMDMQDSILSFLPSARAQELTSQVAKAVAGARQKGVLVIYVRAGFRQGAPEISDNNKFLAAHREKYAMGNAAQALKLTPALAPLAKDIVVDKHRIGAFTGSDLEMLLRAHHIQRLILCGFATSGVVLTTVREAADKDFQLTVLSDGCADVDAEVHRVLTTKVFPSQAEVLPIAQWLATSPK</sequence>
<dbReference type="InterPro" id="IPR050272">
    <property type="entry name" value="Isochorismatase-like_hydrls"/>
</dbReference>
<dbReference type="Pfam" id="PF00857">
    <property type="entry name" value="Isochorismatase"/>
    <property type="match status" value="1"/>
</dbReference>
<feature type="chain" id="PRO_5018690299" evidence="2">
    <location>
        <begin position="26"/>
        <end position="217"/>
    </location>
</feature>
<dbReference type="InterPro" id="IPR036380">
    <property type="entry name" value="Isochorismatase-like_sf"/>
</dbReference>
<dbReference type="InterPro" id="IPR000868">
    <property type="entry name" value="Isochorismatase-like_dom"/>
</dbReference>
<dbReference type="CDD" id="cd00431">
    <property type="entry name" value="cysteine_hydrolases"/>
    <property type="match status" value="1"/>
</dbReference>
<reference evidence="4 5" key="1">
    <citation type="submission" date="2018-12" db="EMBL/GenBank/DDBJ databases">
        <authorList>
            <person name="Feng G."/>
            <person name="Zhu H."/>
        </authorList>
    </citation>
    <scope>NUCLEOTIDE SEQUENCE [LARGE SCALE GENOMIC DNA]</scope>
    <source>
        <strain evidence="4 5">LMG 26000</strain>
    </source>
</reference>
<evidence type="ECO:0000259" key="3">
    <source>
        <dbReference type="Pfam" id="PF00857"/>
    </source>
</evidence>
<feature type="domain" description="Isochorismatase-like" evidence="3">
    <location>
        <begin position="34"/>
        <end position="209"/>
    </location>
</feature>
<proteinExistence type="predicted"/>
<dbReference type="EMBL" id="RWIU01000001">
    <property type="protein sequence ID" value="RSK46380.1"/>
    <property type="molecule type" value="Genomic_DNA"/>
</dbReference>
<keyword evidence="1 4" id="KW-0378">Hydrolase</keyword>
<dbReference type="PANTHER" id="PTHR43540">
    <property type="entry name" value="PEROXYUREIDOACRYLATE/UREIDOACRYLATE AMIDOHYDROLASE-RELATED"/>
    <property type="match status" value="1"/>
</dbReference>
<dbReference type="OrthoDB" id="9791276at2"/>
<evidence type="ECO:0000256" key="2">
    <source>
        <dbReference type="SAM" id="SignalP"/>
    </source>
</evidence>
<feature type="signal peptide" evidence="2">
    <location>
        <begin position="1"/>
        <end position="25"/>
    </location>
</feature>
<evidence type="ECO:0000313" key="5">
    <source>
        <dbReference type="Proteomes" id="UP000270291"/>
    </source>
</evidence>
<keyword evidence="2" id="KW-0732">Signal</keyword>
<dbReference type="Gene3D" id="3.40.50.850">
    <property type="entry name" value="Isochorismatase-like"/>
    <property type="match status" value="1"/>
</dbReference>
<keyword evidence="5" id="KW-1185">Reference proteome</keyword>
<comment type="caution">
    <text evidence="4">The sequence shown here is derived from an EMBL/GenBank/DDBJ whole genome shotgun (WGS) entry which is preliminary data.</text>
</comment>
<protein>
    <submittedName>
        <fullName evidence="4">Cysteine hydrolase</fullName>
    </submittedName>
</protein>
<dbReference type="GO" id="GO:0016787">
    <property type="term" value="F:hydrolase activity"/>
    <property type="evidence" value="ECO:0007669"/>
    <property type="project" value="UniProtKB-KW"/>
</dbReference>
<evidence type="ECO:0000313" key="4">
    <source>
        <dbReference type="EMBL" id="RSK46380.1"/>
    </source>
</evidence>
<evidence type="ECO:0000256" key="1">
    <source>
        <dbReference type="ARBA" id="ARBA00022801"/>
    </source>
</evidence>
<dbReference type="SUPFAM" id="SSF52499">
    <property type="entry name" value="Isochorismatase-like hydrolases"/>
    <property type="match status" value="1"/>
</dbReference>
<accession>A0A3R9MQZ4</accession>